<name>A0ABY8MKF4_9SPIO</name>
<dbReference type="Gene3D" id="3.30.420.10">
    <property type="entry name" value="Ribonuclease H-like superfamily/Ribonuclease H"/>
    <property type="match status" value="2"/>
</dbReference>
<dbReference type="SUPFAM" id="SSF53098">
    <property type="entry name" value="Ribonuclease H-like"/>
    <property type="match status" value="2"/>
</dbReference>
<protein>
    <submittedName>
        <fullName evidence="1">Uncharacterized protein</fullName>
    </submittedName>
</protein>
<dbReference type="RefSeq" id="WP_326927476.1">
    <property type="nucleotide sequence ID" value="NZ_CP123443.1"/>
</dbReference>
<keyword evidence="2" id="KW-1185">Reference proteome</keyword>
<proteinExistence type="predicted"/>
<gene>
    <name evidence="1" type="ORF">P0082_00110</name>
</gene>
<accession>A0ABY8MKF4</accession>
<evidence type="ECO:0000313" key="2">
    <source>
        <dbReference type="Proteomes" id="UP001228690"/>
    </source>
</evidence>
<dbReference type="Proteomes" id="UP001228690">
    <property type="component" value="Chromosome"/>
</dbReference>
<organism evidence="1 2">
    <name type="scientific">Candidatus Haliotispira prima</name>
    <dbReference type="NCBI Taxonomy" id="3034016"/>
    <lineage>
        <taxon>Bacteria</taxon>
        <taxon>Pseudomonadati</taxon>
        <taxon>Spirochaetota</taxon>
        <taxon>Spirochaetia</taxon>
        <taxon>Spirochaetales</taxon>
        <taxon>Spirochaetaceae</taxon>
        <taxon>Candidatus Haliotispira</taxon>
    </lineage>
</organism>
<evidence type="ECO:0000313" key="1">
    <source>
        <dbReference type="EMBL" id="WGK69294.1"/>
    </source>
</evidence>
<dbReference type="EMBL" id="CP123443">
    <property type="protein sequence ID" value="WGK69294.1"/>
    <property type="molecule type" value="Genomic_DNA"/>
</dbReference>
<sequence length="406" mass="45191">MQFGGIDEAGLGPLLGPLSAAACRSDVTPTLLQSLLEELSIWPGPKKGASTQPTLAQDQGVRTVADSKVIYRNRSDFARLEQLALTLYFASTAGTGTGPAAQMAKDSDKARINKVHSNNGLDAGATESGSLHPSDIFSEAECSELRKIPWYQGLFAPGERLPAAADADIIRATAATLAQNLQLRDWHISLDGLLIAEPEYNRKIALYDNKSLVLRELIAQLLRNYTEWPGNRNTAELFPESSPEESLKECDIVEAHCVEAHCTVDRLGGLKHYLPWLQTVFGRAGTTDDLFAEMDSTAKTSGTPTWDIKKIREEPHCSEYLFSGKQSLPFRLLFRVKGDRRNILCAIASIWAKYRRELLMRQLNSYWQQQVPNLPTTSGYYQDAQVFLKVLRESLPNLPENLRRSR</sequence>
<reference evidence="1 2" key="1">
    <citation type="submission" date="2023-04" db="EMBL/GenBank/DDBJ databases">
        <title>Spirochaete genome identified in red abalone sample constitutes a novel genus.</title>
        <authorList>
            <person name="Sharma S.P."/>
            <person name="Purcell C.M."/>
            <person name="Hyde J.R."/>
            <person name="Severin A.J."/>
        </authorList>
    </citation>
    <scope>NUCLEOTIDE SEQUENCE [LARGE SCALE GENOMIC DNA]</scope>
    <source>
        <strain evidence="1 2">SP-2023</strain>
    </source>
</reference>
<dbReference type="InterPro" id="IPR012337">
    <property type="entry name" value="RNaseH-like_sf"/>
</dbReference>
<dbReference type="InterPro" id="IPR036397">
    <property type="entry name" value="RNaseH_sf"/>
</dbReference>